<dbReference type="STRING" id="1641875.XM53_01870"/>
<dbReference type="RefSeq" id="WP_057789691.1">
    <property type="nucleotide sequence ID" value="NZ_LAXJ01000002.1"/>
</dbReference>
<dbReference type="AlphaFoldDB" id="A0A0T5P024"/>
<sequence>MAKASTLITDSQGSFGFLSPFGNHMIGLRADLIGFFNTVKSTAGEFPVLQHQLYRGYVGLEDVEGLEADIACLRNLGVKSGEIFARSLSALTLCIEELRAEAAYFSDNPNMAIRTGSTAIPDEIFLRQLPRDAFFAEGPPLWLRPRLTRTQRS</sequence>
<keyword evidence="2" id="KW-1185">Reference proteome</keyword>
<evidence type="ECO:0000313" key="2">
    <source>
        <dbReference type="Proteomes" id="UP000051295"/>
    </source>
</evidence>
<protein>
    <submittedName>
        <fullName evidence="1">Uncharacterized protein</fullName>
    </submittedName>
</protein>
<comment type="caution">
    <text evidence="1">The sequence shown here is derived from an EMBL/GenBank/DDBJ whole genome shotgun (WGS) entry which is preliminary data.</text>
</comment>
<proteinExistence type="predicted"/>
<evidence type="ECO:0000313" key="1">
    <source>
        <dbReference type="EMBL" id="KRS14490.1"/>
    </source>
</evidence>
<dbReference type="PATRIC" id="fig|1641875.4.peg.1464"/>
<accession>A0A0T5P024</accession>
<organism evidence="1 2">
    <name type="scientific">Roseovarius atlanticus</name>
    <dbReference type="NCBI Taxonomy" id="1641875"/>
    <lineage>
        <taxon>Bacteria</taxon>
        <taxon>Pseudomonadati</taxon>
        <taxon>Pseudomonadota</taxon>
        <taxon>Alphaproteobacteria</taxon>
        <taxon>Rhodobacterales</taxon>
        <taxon>Roseobacteraceae</taxon>
        <taxon>Roseovarius</taxon>
    </lineage>
</organism>
<dbReference type="EMBL" id="LAXJ01000002">
    <property type="protein sequence ID" value="KRS14490.1"/>
    <property type="molecule type" value="Genomic_DNA"/>
</dbReference>
<dbReference type="Proteomes" id="UP000051295">
    <property type="component" value="Unassembled WGS sequence"/>
</dbReference>
<dbReference type="OrthoDB" id="9852958at2"/>
<reference evidence="1 2" key="1">
    <citation type="submission" date="2015-04" db="EMBL/GenBank/DDBJ databases">
        <title>The draft genome sequence of Roseovarius sp.R12b.</title>
        <authorList>
            <person name="Li G."/>
            <person name="Lai Q."/>
            <person name="Shao Z."/>
            <person name="Yan P."/>
        </authorList>
    </citation>
    <scope>NUCLEOTIDE SEQUENCE [LARGE SCALE GENOMIC DNA]</scope>
    <source>
        <strain evidence="1 2">R12B</strain>
    </source>
</reference>
<name>A0A0T5P024_9RHOB</name>
<gene>
    <name evidence="1" type="ORF">XM53_01870</name>
</gene>